<evidence type="ECO:0000256" key="9">
    <source>
        <dbReference type="ARBA" id="ARBA00022842"/>
    </source>
</evidence>
<evidence type="ECO:0000256" key="3">
    <source>
        <dbReference type="ARBA" id="ARBA00004763"/>
    </source>
</evidence>
<evidence type="ECO:0000256" key="12">
    <source>
        <dbReference type="ARBA" id="ARBA00053449"/>
    </source>
</evidence>
<dbReference type="GO" id="GO:0004156">
    <property type="term" value="F:dihydropteroate synthase activity"/>
    <property type="evidence" value="ECO:0007669"/>
    <property type="project" value="UniProtKB-EC"/>
</dbReference>
<dbReference type="FunFam" id="3.20.20.20:FF:000006">
    <property type="entry name" value="Dihydropteroate synthase"/>
    <property type="match status" value="1"/>
</dbReference>
<evidence type="ECO:0000313" key="15">
    <source>
        <dbReference type="EMBL" id="AXL21466.1"/>
    </source>
</evidence>
<evidence type="ECO:0000256" key="8">
    <source>
        <dbReference type="ARBA" id="ARBA00022723"/>
    </source>
</evidence>
<keyword evidence="7 13" id="KW-0808">Transferase</keyword>
<dbReference type="OrthoDB" id="9811744at2"/>
<dbReference type="AlphaFoldDB" id="A0A346B023"/>
<comment type="function">
    <text evidence="12 13">Catalyzes the condensation of para-aminobenzoate (pABA) with 6-hydroxymethyl-7,8-dihydropterin diphosphate (DHPt-PP) to form 7,8-dihydropteroate (H2Pte), the immediate precursor of folate derivatives.</text>
</comment>
<feature type="domain" description="Pterin-binding" evidence="14">
    <location>
        <begin position="22"/>
        <end position="271"/>
    </location>
</feature>
<evidence type="ECO:0000256" key="6">
    <source>
        <dbReference type="ARBA" id="ARBA00016919"/>
    </source>
</evidence>
<keyword evidence="9 13" id="KW-0460">Magnesium</keyword>
<comment type="pathway">
    <text evidence="3 13">Cofactor biosynthesis; tetrahydrofolate biosynthesis; 7,8-dihydrofolate from 2-amino-4-hydroxy-6-hydroxymethyl-7,8-dihydropteridine diphosphate and 4-aminobenzoate: step 1/2.</text>
</comment>
<evidence type="ECO:0000256" key="13">
    <source>
        <dbReference type="RuleBase" id="RU361205"/>
    </source>
</evidence>
<protein>
    <recommendedName>
        <fullName evidence="6 13">Dihydropteroate synthase</fullName>
        <shortName evidence="13">DHPS</shortName>
        <ecNumber evidence="5 13">2.5.1.15</ecNumber>
    </recommendedName>
    <alternativeName>
        <fullName evidence="11 13">Dihydropteroate pyrophosphorylase</fullName>
    </alternativeName>
</protein>
<evidence type="ECO:0000313" key="16">
    <source>
        <dbReference type="Proteomes" id="UP000254337"/>
    </source>
</evidence>
<dbReference type="GO" id="GO:0005829">
    <property type="term" value="C:cytosol"/>
    <property type="evidence" value="ECO:0007669"/>
    <property type="project" value="TreeGrafter"/>
</dbReference>
<dbReference type="InterPro" id="IPR000489">
    <property type="entry name" value="Pterin-binding_dom"/>
</dbReference>
<dbReference type="InterPro" id="IPR011005">
    <property type="entry name" value="Dihydropteroate_synth-like_sf"/>
</dbReference>
<keyword evidence="10 13" id="KW-0289">Folate biosynthesis</keyword>
<dbReference type="Gene3D" id="3.20.20.20">
    <property type="entry name" value="Dihydropteroate synthase-like"/>
    <property type="match status" value="1"/>
</dbReference>
<evidence type="ECO:0000256" key="10">
    <source>
        <dbReference type="ARBA" id="ARBA00022909"/>
    </source>
</evidence>
<comment type="similarity">
    <text evidence="4 13">Belongs to the DHPS family.</text>
</comment>
<dbReference type="PANTHER" id="PTHR20941">
    <property type="entry name" value="FOLATE SYNTHESIS PROTEINS"/>
    <property type="match status" value="1"/>
</dbReference>
<reference evidence="15 16" key="1">
    <citation type="submission" date="2018-05" db="EMBL/GenBank/DDBJ databases">
        <title>Complete genome sequence of Megasphaera sp. AJH120T, isolated from the ceca of a chicken.</title>
        <authorList>
            <person name="Maki J."/>
            <person name="Looft T."/>
        </authorList>
    </citation>
    <scope>NUCLEOTIDE SEQUENCE [LARGE SCALE GENOMIC DNA]</scope>
    <source>
        <strain evidence="15 16">AJH120</strain>
    </source>
</reference>
<dbReference type="UniPathway" id="UPA00077">
    <property type="reaction ID" value="UER00156"/>
</dbReference>
<accession>A0A346B023</accession>
<keyword evidence="16" id="KW-1185">Reference proteome</keyword>
<name>A0A346B023_9FIRM</name>
<dbReference type="EMBL" id="CP029462">
    <property type="protein sequence ID" value="AXL21466.1"/>
    <property type="molecule type" value="Genomic_DNA"/>
</dbReference>
<evidence type="ECO:0000256" key="4">
    <source>
        <dbReference type="ARBA" id="ARBA00009503"/>
    </source>
</evidence>
<sequence>MKKEIRRYAWKDGKTLTIGEKTLIMGILNYTPDSFSDGGKWNRIDDALRHMEEMVADGADIIDIGAESTRPGHQAITAEEEIERLRGILPKLAAACPVPISVDTYKAETAAYAVDMGAHIINDIWGLQYEAEPGQMAAVAAAKDVPVVAMHNQNGTEYTDIIGDMKAFFACTAELAAEAGLAQSKLIFDPGIGFGKTFAQNIYVMKHLRELTALPYPMLLGTSRKRFIGEVLDLPAEERMEGTGAACVVGVLAGCAIMRVHDVKPIARMCRMADALCEDDSR</sequence>
<dbReference type="PANTHER" id="PTHR20941:SF1">
    <property type="entry name" value="FOLIC ACID SYNTHESIS PROTEIN FOL1"/>
    <property type="match status" value="1"/>
</dbReference>
<dbReference type="PROSITE" id="PS50972">
    <property type="entry name" value="PTERIN_BINDING"/>
    <property type="match status" value="1"/>
</dbReference>
<dbReference type="Proteomes" id="UP000254337">
    <property type="component" value="Chromosome"/>
</dbReference>
<dbReference type="InterPro" id="IPR006390">
    <property type="entry name" value="DHP_synth_dom"/>
</dbReference>
<dbReference type="GO" id="GO:0046872">
    <property type="term" value="F:metal ion binding"/>
    <property type="evidence" value="ECO:0007669"/>
    <property type="project" value="UniProtKB-KW"/>
</dbReference>
<dbReference type="GO" id="GO:0046654">
    <property type="term" value="P:tetrahydrofolate biosynthetic process"/>
    <property type="evidence" value="ECO:0007669"/>
    <property type="project" value="UniProtKB-UniPathway"/>
</dbReference>
<evidence type="ECO:0000256" key="5">
    <source>
        <dbReference type="ARBA" id="ARBA00012458"/>
    </source>
</evidence>
<dbReference type="CDD" id="cd00739">
    <property type="entry name" value="DHPS"/>
    <property type="match status" value="1"/>
</dbReference>
<evidence type="ECO:0000256" key="11">
    <source>
        <dbReference type="ARBA" id="ARBA00030193"/>
    </source>
</evidence>
<keyword evidence="8 13" id="KW-0479">Metal-binding</keyword>
<dbReference type="KEGG" id="meg:DKB62_07760"/>
<dbReference type="PROSITE" id="PS00793">
    <property type="entry name" value="DHPS_2"/>
    <property type="match status" value="1"/>
</dbReference>
<gene>
    <name evidence="15" type="primary">folP</name>
    <name evidence="15" type="ORF">DKB62_07760</name>
</gene>
<dbReference type="PROSITE" id="PS00792">
    <property type="entry name" value="DHPS_1"/>
    <property type="match status" value="1"/>
</dbReference>
<proteinExistence type="inferred from homology"/>
<evidence type="ECO:0000256" key="1">
    <source>
        <dbReference type="ARBA" id="ARBA00000012"/>
    </source>
</evidence>
<dbReference type="SUPFAM" id="SSF51717">
    <property type="entry name" value="Dihydropteroate synthetase-like"/>
    <property type="match status" value="1"/>
</dbReference>
<evidence type="ECO:0000259" key="14">
    <source>
        <dbReference type="PROSITE" id="PS50972"/>
    </source>
</evidence>
<comment type="cofactor">
    <cofactor evidence="2 13">
        <name>Mg(2+)</name>
        <dbReference type="ChEBI" id="CHEBI:18420"/>
    </cofactor>
</comment>
<dbReference type="RefSeq" id="WP_107195314.1">
    <property type="nucleotide sequence ID" value="NZ_CP029462.1"/>
</dbReference>
<organism evidence="15 16">
    <name type="scientific">Megasphaera stantonii</name>
    <dbReference type="NCBI Taxonomy" id="2144175"/>
    <lineage>
        <taxon>Bacteria</taxon>
        <taxon>Bacillati</taxon>
        <taxon>Bacillota</taxon>
        <taxon>Negativicutes</taxon>
        <taxon>Veillonellales</taxon>
        <taxon>Veillonellaceae</taxon>
        <taxon>Megasphaera</taxon>
    </lineage>
</organism>
<evidence type="ECO:0000256" key="2">
    <source>
        <dbReference type="ARBA" id="ARBA00001946"/>
    </source>
</evidence>
<dbReference type="Pfam" id="PF00809">
    <property type="entry name" value="Pterin_bind"/>
    <property type="match status" value="1"/>
</dbReference>
<dbReference type="GO" id="GO:0046656">
    <property type="term" value="P:folic acid biosynthetic process"/>
    <property type="evidence" value="ECO:0007669"/>
    <property type="project" value="UniProtKB-KW"/>
</dbReference>
<dbReference type="InterPro" id="IPR045031">
    <property type="entry name" value="DHP_synth-like"/>
</dbReference>
<comment type="catalytic activity">
    <reaction evidence="1">
        <text>(7,8-dihydropterin-6-yl)methyl diphosphate + 4-aminobenzoate = 7,8-dihydropteroate + diphosphate</text>
        <dbReference type="Rhea" id="RHEA:19949"/>
        <dbReference type="ChEBI" id="CHEBI:17836"/>
        <dbReference type="ChEBI" id="CHEBI:17839"/>
        <dbReference type="ChEBI" id="CHEBI:33019"/>
        <dbReference type="ChEBI" id="CHEBI:72950"/>
        <dbReference type="EC" id="2.5.1.15"/>
    </reaction>
</comment>
<dbReference type="NCBIfam" id="TIGR01496">
    <property type="entry name" value="DHPS"/>
    <property type="match status" value="1"/>
</dbReference>
<dbReference type="EC" id="2.5.1.15" evidence="5 13"/>
<evidence type="ECO:0000256" key="7">
    <source>
        <dbReference type="ARBA" id="ARBA00022679"/>
    </source>
</evidence>